<dbReference type="AlphaFoldDB" id="A0A1M7B6K4"/>
<dbReference type="InterPro" id="IPR050275">
    <property type="entry name" value="PGM_Phosphatase"/>
</dbReference>
<evidence type="ECO:0000313" key="4">
    <source>
        <dbReference type="Proteomes" id="UP000186002"/>
    </source>
</evidence>
<gene>
    <name evidence="3" type="ORF">SAMN05444272_0736</name>
</gene>
<feature type="active site" description="Proton donor/acceptor" evidence="1">
    <location>
        <position position="102"/>
    </location>
</feature>
<dbReference type="RefSeq" id="WP_073010843.1">
    <property type="nucleotide sequence ID" value="NZ_FRBW01000001.1"/>
</dbReference>
<proteinExistence type="predicted"/>
<feature type="binding site" evidence="2">
    <location>
        <position position="75"/>
    </location>
    <ligand>
        <name>substrate</name>
    </ligand>
</feature>
<dbReference type="Proteomes" id="UP000186002">
    <property type="component" value="Unassembled WGS sequence"/>
</dbReference>
<dbReference type="PIRSF" id="PIRSF000709">
    <property type="entry name" value="6PFK_2-Ptase"/>
    <property type="match status" value="1"/>
</dbReference>
<dbReference type="PANTHER" id="PTHR48100:SF59">
    <property type="entry name" value="ADENOSYLCOBALAMIN_ALPHA-RIBAZOLE PHOSPHATASE"/>
    <property type="match status" value="1"/>
</dbReference>
<dbReference type="PANTHER" id="PTHR48100">
    <property type="entry name" value="BROAD-SPECIFICITY PHOSPHATASE YOR283W-RELATED"/>
    <property type="match status" value="1"/>
</dbReference>
<sequence length="205" mass="23347">MTSTPATYNPEFLIFIRHGQTSWNAEGRMQGQKDIPLNSIGEVQASGNGERLKAFFAEEGLSASGFDWVSSPLGRTRATMERLRKAMDLTPEDYRLQDILKEISFGDWEGFTLEELAEQEPDLVAKRRLDKWGFVPPKGESYEMLSGRIESWLVSLDRPSVVVAHGGVFRVLRGLLERLDTTVIPKLDVPQDKVFVWRDGQFRWV</sequence>
<dbReference type="Pfam" id="PF00300">
    <property type="entry name" value="His_Phos_1"/>
    <property type="match status" value="1"/>
</dbReference>
<dbReference type="CDD" id="cd07067">
    <property type="entry name" value="HP_PGM_like"/>
    <property type="match status" value="1"/>
</dbReference>
<keyword evidence="4" id="KW-1185">Reference proteome</keyword>
<dbReference type="SUPFAM" id="SSF53254">
    <property type="entry name" value="Phosphoglycerate mutase-like"/>
    <property type="match status" value="1"/>
</dbReference>
<dbReference type="GO" id="GO:0005737">
    <property type="term" value="C:cytoplasm"/>
    <property type="evidence" value="ECO:0007669"/>
    <property type="project" value="TreeGrafter"/>
</dbReference>
<name>A0A1M7B6K4_9HYPH</name>
<feature type="active site" description="Tele-phosphohistidine intermediate" evidence="1">
    <location>
        <position position="18"/>
    </location>
</feature>
<feature type="binding site" evidence="2">
    <location>
        <begin position="17"/>
        <end position="24"/>
    </location>
    <ligand>
        <name>substrate</name>
    </ligand>
</feature>
<dbReference type="GO" id="GO:0016791">
    <property type="term" value="F:phosphatase activity"/>
    <property type="evidence" value="ECO:0007669"/>
    <property type="project" value="TreeGrafter"/>
</dbReference>
<dbReference type="STRING" id="735517.SAMN05444272_0736"/>
<accession>A0A1M7B6K4</accession>
<protein>
    <submittedName>
        <fullName evidence="3">Probable phosphoglycerate mutase</fullName>
    </submittedName>
</protein>
<evidence type="ECO:0000256" key="1">
    <source>
        <dbReference type="PIRSR" id="PIRSR613078-1"/>
    </source>
</evidence>
<dbReference type="Gene3D" id="3.40.50.1240">
    <property type="entry name" value="Phosphoglycerate mutase-like"/>
    <property type="match status" value="1"/>
</dbReference>
<dbReference type="InterPro" id="IPR029033">
    <property type="entry name" value="His_PPase_superfam"/>
</dbReference>
<dbReference type="InterPro" id="IPR013078">
    <property type="entry name" value="His_Pase_superF_clade-1"/>
</dbReference>
<organism evidence="3 4">
    <name type="scientific">Roseibium suaedae</name>
    <dbReference type="NCBI Taxonomy" id="735517"/>
    <lineage>
        <taxon>Bacteria</taxon>
        <taxon>Pseudomonadati</taxon>
        <taxon>Pseudomonadota</taxon>
        <taxon>Alphaproteobacteria</taxon>
        <taxon>Hyphomicrobiales</taxon>
        <taxon>Stappiaceae</taxon>
        <taxon>Roseibium</taxon>
    </lineage>
</organism>
<dbReference type="EMBL" id="FRBW01000001">
    <property type="protein sequence ID" value="SHL50279.1"/>
    <property type="molecule type" value="Genomic_DNA"/>
</dbReference>
<dbReference type="OrthoDB" id="9781415at2"/>
<reference evidence="3 4" key="1">
    <citation type="submission" date="2016-11" db="EMBL/GenBank/DDBJ databases">
        <authorList>
            <person name="Jaros S."/>
            <person name="Januszkiewicz K."/>
            <person name="Wedrychowicz H."/>
        </authorList>
    </citation>
    <scope>NUCLEOTIDE SEQUENCE [LARGE SCALE GENOMIC DNA]</scope>
    <source>
        <strain evidence="3 4">DSM 22153</strain>
    </source>
</reference>
<evidence type="ECO:0000313" key="3">
    <source>
        <dbReference type="EMBL" id="SHL50279.1"/>
    </source>
</evidence>
<dbReference type="SMART" id="SM00855">
    <property type="entry name" value="PGAM"/>
    <property type="match status" value="1"/>
</dbReference>
<evidence type="ECO:0000256" key="2">
    <source>
        <dbReference type="PIRSR" id="PIRSR613078-2"/>
    </source>
</evidence>